<evidence type="ECO:0000256" key="7">
    <source>
        <dbReference type="ARBA" id="ARBA00022759"/>
    </source>
</evidence>
<evidence type="ECO:0000256" key="1">
    <source>
        <dbReference type="ARBA" id="ARBA00000109"/>
    </source>
</evidence>
<evidence type="ECO:0000256" key="8">
    <source>
        <dbReference type="ARBA" id="ARBA00022801"/>
    </source>
</evidence>
<dbReference type="GO" id="GO:0003725">
    <property type="term" value="F:double-stranded RNA binding"/>
    <property type="evidence" value="ECO:0007669"/>
    <property type="project" value="TreeGrafter"/>
</dbReference>
<evidence type="ECO:0000256" key="4">
    <source>
        <dbReference type="ARBA" id="ARBA00022664"/>
    </source>
</evidence>
<sequence length="216" mass="24652">MSLDDLSKKIGYEFADIKLLELAITHKSADSKSNNERLEFLGDAILSTVVSEYLYTKFPYQKEGLLTRMRSHLVKGDTLTRIAYKLELTNFIKLSKGTANLSSERKQSILEGVVEAIIGAVMLDSNWETSKKFVLKLLKKELSKISIDKEFRDSKTELQELLQSKKIDPPVYETTELDDGFKSSIKYEDKIFKAKGNSKRDAEREVAKKALKFIKI</sequence>
<dbReference type="GO" id="GO:0004525">
    <property type="term" value="F:ribonuclease III activity"/>
    <property type="evidence" value="ECO:0007669"/>
    <property type="project" value="UniProtKB-UniRule"/>
</dbReference>
<evidence type="ECO:0000256" key="2">
    <source>
        <dbReference type="ARBA" id="ARBA00010183"/>
    </source>
</evidence>
<keyword evidence="10" id="KW-0479">Metal-binding</keyword>
<dbReference type="PROSITE" id="PS00517">
    <property type="entry name" value="RNASE_3_1"/>
    <property type="match status" value="1"/>
</dbReference>
<dbReference type="EC" id="3.1.26.3" evidence="10"/>
<dbReference type="HAMAP" id="MF_00104">
    <property type="entry name" value="RNase_III"/>
    <property type="match status" value="1"/>
</dbReference>
<evidence type="ECO:0000313" key="14">
    <source>
        <dbReference type="Proteomes" id="UP000010305"/>
    </source>
</evidence>
<keyword evidence="5 10" id="KW-0819">tRNA processing</keyword>
<feature type="domain" description="DRBM" evidence="11">
    <location>
        <begin position="153"/>
        <end position="216"/>
    </location>
</feature>
<dbReference type="NCBIfam" id="TIGR02191">
    <property type="entry name" value="RNaseIII"/>
    <property type="match status" value="1"/>
</dbReference>
<dbReference type="GO" id="GO:0005737">
    <property type="term" value="C:cytoplasm"/>
    <property type="evidence" value="ECO:0007669"/>
    <property type="project" value="UniProtKB-SubCell"/>
</dbReference>
<comment type="similarity">
    <text evidence="2">Belongs to the ribonuclease III family.</text>
</comment>
<proteinExistence type="inferred from homology"/>
<dbReference type="CDD" id="cd00593">
    <property type="entry name" value="RIBOc"/>
    <property type="match status" value="1"/>
</dbReference>
<keyword evidence="6 10" id="KW-0540">Nuclease</keyword>
<evidence type="ECO:0000259" key="12">
    <source>
        <dbReference type="PROSITE" id="PS50142"/>
    </source>
</evidence>
<keyword evidence="9 10" id="KW-0694">RNA-binding</keyword>
<evidence type="ECO:0000256" key="10">
    <source>
        <dbReference type="HAMAP-Rule" id="MF_00104"/>
    </source>
</evidence>
<dbReference type="STRING" id="1123866.NT01SARS_0280"/>
<organism evidence="13 14">
    <name type="scientific">SAR86 cluster bacterium SAR86A</name>
    <dbReference type="NCBI Taxonomy" id="1123866"/>
    <lineage>
        <taxon>Bacteria</taxon>
        <taxon>Pseudomonadati</taxon>
        <taxon>Pseudomonadota</taxon>
        <taxon>Gammaproteobacteria</taxon>
        <taxon>SAR86 cluster</taxon>
    </lineage>
</organism>
<comment type="caution">
    <text evidence="10">Lacks conserved residue(s) required for the propagation of feature annotation.</text>
</comment>
<dbReference type="CDD" id="cd00048">
    <property type="entry name" value="DSRM_SF"/>
    <property type="match status" value="1"/>
</dbReference>
<dbReference type="PROSITE" id="PS50142">
    <property type="entry name" value="RNASE_3_2"/>
    <property type="match status" value="1"/>
</dbReference>
<dbReference type="InterPro" id="IPR036389">
    <property type="entry name" value="RNase_III_sf"/>
</dbReference>
<dbReference type="InterPro" id="IPR000999">
    <property type="entry name" value="RNase_III_dom"/>
</dbReference>
<accession>J4UZI7</accession>
<dbReference type="Gene3D" id="3.30.160.20">
    <property type="match status" value="1"/>
</dbReference>
<dbReference type="InterPro" id="IPR014720">
    <property type="entry name" value="dsRBD_dom"/>
</dbReference>
<evidence type="ECO:0000256" key="9">
    <source>
        <dbReference type="ARBA" id="ARBA00022884"/>
    </source>
</evidence>
<comment type="cofactor">
    <cofactor evidence="10">
        <name>Mg(2+)</name>
        <dbReference type="ChEBI" id="CHEBI:18420"/>
    </cofactor>
</comment>
<dbReference type="SUPFAM" id="SSF54768">
    <property type="entry name" value="dsRNA-binding domain-like"/>
    <property type="match status" value="1"/>
</dbReference>
<dbReference type="Pfam" id="PF00035">
    <property type="entry name" value="dsrm"/>
    <property type="match status" value="1"/>
</dbReference>
<dbReference type="InterPro" id="IPR011907">
    <property type="entry name" value="RNase_III"/>
</dbReference>
<dbReference type="GO" id="GO:0006397">
    <property type="term" value="P:mRNA processing"/>
    <property type="evidence" value="ECO:0007669"/>
    <property type="project" value="UniProtKB-UniRule"/>
</dbReference>
<keyword evidence="8 10" id="KW-0378">Hydrolase</keyword>
<dbReference type="HOGENOM" id="CLU_000907_1_1_6"/>
<feature type="active site" evidence="10">
    <location>
        <position position="43"/>
    </location>
</feature>
<dbReference type="PROSITE" id="PS50137">
    <property type="entry name" value="DS_RBD"/>
    <property type="match status" value="1"/>
</dbReference>
<feature type="binding site" evidence="10">
    <location>
        <position position="39"/>
    </location>
    <ligand>
        <name>Mg(2+)</name>
        <dbReference type="ChEBI" id="CHEBI:18420"/>
    </ligand>
</feature>
<name>J4UZI7_9GAMM</name>
<keyword evidence="10" id="KW-0699">rRNA-binding</keyword>
<dbReference type="GO" id="GO:0046872">
    <property type="term" value="F:metal ion binding"/>
    <property type="evidence" value="ECO:0007669"/>
    <property type="project" value="UniProtKB-KW"/>
</dbReference>
<dbReference type="Proteomes" id="UP000010305">
    <property type="component" value="Unassembled WGS sequence"/>
</dbReference>
<evidence type="ECO:0000259" key="11">
    <source>
        <dbReference type="PROSITE" id="PS50137"/>
    </source>
</evidence>
<dbReference type="GO" id="GO:0006364">
    <property type="term" value="P:rRNA processing"/>
    <property type="evidence" value="ECO:0007669"/>
    <property type="project" value="UniProtKB-UniRule"/>
</dbReference>
<dbReference type="Pfam" id="PF14622">
    <property type="entry name" value="Ribonucleas_3_3"/>
    <property type="match status" value="1"/>
</dbReference>
<dbReference type="SMART" id="SM00358">
    <property type="entry name" value="DSRM"/>
    <property type="match status" value="1"/>
</dbReference>
<dbReference type="GO" id="GO:0010468">
    <property type="term" value="P:regulation of gene expression"/>
    <property type="evidence" value="ECO:0007669"/>
    <property type="project" value="TreeGrafter"/>
</dbReference>
<evidence type="ECO:0000256" key="5">
    <source>
        <dbReference type="ARBA" id="ARBA00022694"/>
    </source>
</evidence>
<dbReference type="AlphaFoldDB" id="J4UZI7"/>
<keyword evidence="10" id="KW-0963">Cytoplasm</keyword>
<comment type="catalytic activity">
    <reaction evidence="1 10">
        <text>Endonucleolytic cleavage to 5'-phosphomonoester.</text>
        <dbReference type="EC" id="3.1.26.3"/>
    </reaction>
</comment>
<dbReference type="SUPFAM" id="SSF69065">
    <property type="entry name" value="RNase III domain-like"/>
    <property type="match status" value="1"/>
</dbReference>
<dbReference type="GO" id="GO:0008033">
    <property type="term" value="P:tRNA processing"/>
    <property type="evidence" value="ECO:0007669"/>
    <property type="project" value="UniProtKB-KW"/>
</dbReference>
<comment type="function">
    <text evidence="10">Digests double-stranded RNA. Involved in the processing of primary rRNA transcript to yield the immediate precursors to the large and small rRNAs (23S and 16S). Processes some mRNAs, and tRNAs when they are encoded in the rRNA operon. Processes pre-crRNA and tracrRNA of type II CRISPR loci if present in the organism.</text>
</comment>
<dbReference type="Gene3D" id="1.10.1520.10">
    <property type="entry name" value="Ribonuclease III domain"/>
    <property type="match status" value="1"/>
</dbReference>
<comment type="subcellular location">
    <subcellularLocation>
        <location evidence="10">Cytoplasm</location>
    </subcellularLocation>
</comment>
<evidence type="ECO:0000256" key="3">
    <source>
        <dbReference type="ARBA" id="ARBA00022552"/>
    </source>
</evidence>
<keyword evidence="7 10" id="KW-0255">Endonuclease</keyword>
<dbReference type="FunFam" id="1.10.1520.10:FF:000001">
    <property type="entry name" value="Ribonuclease 3"/>
    <property type="match status" value="1"/>
</dbReference>
<keyword evidence="10" id="KW-0460">Magnesium</keyword>
<evidence type="ECO:0000256" key="6">
    <source>
        <dbReference type="ARBA" id="ARBA00022722"/>
    </source>
</evidence>
<dbReference type="SMART" id="SM00535">
    <property type="entry name" value="RIBOc"/>
    <property type="match status" value="1"/>
</dbReference>
<dbReference type="PANTHER" id="PTHR11207">
    <property type="entry name" value="RIBONUCLEASE III"/>
    <property type="match status" value="1"/>
</dbReference>
<evidence type="ECO:0000313" key="13">
    <source>
        <dbReference type="EMBL" id="EJP71802.1"/>
    </source>
</evidence>
<comment type="subunit">
    <text evidence="10">Homodimer.</text>
</comment>
<feature type="active site" evidence="10">
    <location>
        <position position="115"/>
    </location>
</feature>
<reference evidence="13 14" key="1">
    <citation type="journal article" date="2012" name="ISME J.">
        <title>Genomic insights to SAR86, an abundant and uncultivated marine bacterial lineage.</title>
        <authorList>
            <person name="Dupont C.L."/>
            <person name="Rusch D.B."/>
            <person name="Yooseph S."/>
            <person name="Lombardo M.J."/>
            <person name="Richter R.A."/>
            <person name="Valas R."/>
            <person name="Novotny M."/>
            <person name="Yee-Greenbaum J."/>
            <person name="Selengut J.D."/>
            <person name="Haft D.H."/>
            <person name="Halpern A.L."/>
            <person name="Lasken R.S."/>
            <person name="Nealson K."/>
            <person name="Friedman R."/>
            <person name="Venter J.C."/>
        </authorList>
    </citation>
    <scope>NUCLEOTIDE SEQUENCE [LARGE SCALE GENOMIC DNA]</scope>
</reference>
<gene>
    <name evidence="10 13" type="primary">rnc</name>
    <name evidence="13" type="ORF">NT01SARS_0280</name>
</gene>
<feature type="domain" description="RNase III" evidence="12">
    <location>
        <begin position="3"/>
        <end position="126"/>
    </location>
</feature>
<protein>
    <recommendedName>
        <fullName evidence="10">Ribonuclease 3</fullName>
        <ecNumber evidence="10">3.1.26.3</ecNumber>
    </recommendedName>
    <alternativeName>
        <fullName evidence="10">Ribonuclease III</fullName>
        <shortName evidence="10">RNase III</shortName>
    </alternativeName>
</protein>
<feature type="binding site" evidence="10">
    <location>
        <position position="115"/>
    </location>
    <ligand>
        <name>Mg(2+)</name>
        <dbReference type="ChEBI" id="CHEBI:18420"/>
    </ligand>
</feature>
<dbReference type="GO" id="GO:0019843">
    <property type="term" value="F:rRNA binding"/>
    <property type="evidence" value="ECO:0007669"/>
    <property type="project" value="UniProtKB-KW"/>
</dbReference>
<dbReference type="EMBL" id="JH611156">
    <property type="protein sequence ID" value="EJP71802.1"/>
    <property type="molecule type" value="Genomic_DNA"/>
</dbReference>
<keyword evidence="4 10" id="KW-0507">mRNA processing</keyword>
<keyword evidence="3 10" id="KW-0698">rRNA processing</keyword>
<dbReference type="PANTHER" id="PTHR11207:SF0">
    <property type="entry name" value="RIBONUCLEASE 3"/>
    <property type="match status" value="1"/>
</dbReference>